<dbReference type="InterPro" id="IPR008197">
    <property type="entry name" value="WAP_dom"/>
</dbReference>
<dbReference type="PROSITE" id="PS51390">
    <property type="entry name" value="WAP"/>
    <property type="match status" value="2"/>
</dbReference>
<dbReference type="InParanoid" id="A0A803T905"/>
<protein>
    <recommendedName>
        <fullName evidence="2">WAP domain-containing protein</fullName>
    </recommendedName>
</protein>
<reference evidence="3 4" key="1">
    <citation type="submission" date="2009-12" db="EMBL/GenBank/DDBJ databases">
        <title>The Genome Sequence of Anolis carolinensis (Green Anole Lizard).</title>
        <authorList>
            <consortium name="The Genome Sequencing Platform"/>
            <person name="Di Palma F."/>
            <person name="Alfoldi J."/>
            <person name="Heiman D."/>
            <person name="Young S."/>
            <person name="Grabherr M."/>
            <person name="Johnson J."/>
            <person name="Lander E.S."/>
            <person name="Lindblad-Toh K."/>
        </authorList>
    </citation>
    <scope>NUCLEOTIDE SEQUENCE [LARGE SCALE GENOMIC DNA]</scope>
    <source>
        <strain evidence="3 4">JBL SC #1</strain>
    </source>
</reference>
<evidence type="ECO:0000256" key="1">
    <source>
        <dbReference type="SAM" id="SignalP"/>
    </source>
</evidence>
<keyword evidence="4" id="KW-1185">Reference proteome</keyword>
<dbReference type="Gene3D" id="4.10.75.10">
    <property type="entry name" value="Elafin-like"/>
    <property type="match status" value="2"/>
</dbReference>
<feature type="signal peptide" evidence="1">
    <location>
        <begin position="1"/>
        <end position="23"/>
    </location>
</feature>
<sequence>IAAHEQLLFCLYILMLLFVTVRPGICPPAIEIGCLEPQKDTCKMDANCPWPEKCCYQPCSLRCQREHIAPNPMRPGKCPIDLIKCLKKEQNVCKYDSQCLKPKKCCYNFCAYRCVNPA</sequence>
<evidence type="ECO:0000313" key="3">
    <source>
        <dbReference type="Ensembl" id="ENSACAP00000031695.1"/>
    </source>
</evidence>
<reference evidence="3" key="3">
    <citation type="submission" date="2025-09" db="UniProtKB">
        <authorList>
            <consortium name="Ensembl"/>
        </authorList>
    </citation>
    <scope>IDENTIFICATION</scope>
</reference>
<feature type="domain" description="WAP" evidence="2">
    <location>
        <begin position="19"/>
        <end position="66"/>
    </location>
</feature>
<dbReference type="SMART" id="SM00217">
    <property type="entry name" value="WAP"/>
    <property type="match status" value="2"/>
</dbReference>
<organism evidence="3 4">
    <name type="scientific">Anolis carolinensis</name>
    <name type="common">Green anole</name>
    <name type="synonym">American chameleon</name>
    <dbReference type="NCBI Taxonomy" id="28377"/>
    <lineage>
        <taxon>Eukaryota</taxon>
        <taxon>Metazoa</taxon>
        <taxon>Chordata</taxon>
        <taxon>Craniata</taxon>
        <taxon>Vertebrata</taxon>
        <taxon>Euteleostomi</taxon>
        <taxon>Lepidosauria</taxon>
        <taxon>Squamata</taxon>
        <taxon>Bifurcata</taxon>
        <taxon>Unidentata</taxon>
        <taxon>Episquamata</taxon>
        <taxon>Toxicofera</taxon>
        <taxon>Iguania</taxon>
        <taxon>Dactyloidae</taxon>
        <taxon>Anolis</taxon>
    </lineage>
</organism>
<keyword evidence="1" id="KW-0732">Signal</keyword>
<dbReference type="GO" id="GO:0005576">
    <property type="term" value="C:extracellular region"/>
    <property type="evidence" value="ECO:0007669"/>
    <property type="project" value="InterPro"/>
</dbReference>
<proteinExistence type="predicted"/>
<evidence type="ECO:0000259" key="2">
    <source>
        <dbReference type="PROSITE" id="PS51390"/>
    </source>
</evidence>
<accession>A0A803T905</accession>
<feature type="domain" description="WAP" evidence="2">
    <location>
        <begin position="71"/>
        <end position="118"/>
    </location>
</feature>
<dbReference type="AlphaFoldDB" id="A0A803T905"/>
<dbReference type="PRINTS" id="PR00003">
    <property type="entry name" value="4DISULPHCORE"/>
</dbReference>
<dbReference type="SUPFAM" id="SSF57256">
    <property type="entry name" value="Elafin-like"/>
    <property type="match status" value="2"/>
</dbReference>
<reference evidence="3" key="2">
    <citation type="submission" date="2025-08" db="UniProtKB">
        <authorList>
            <consortium name="Ensembl"/>
        </authorList>
    </citation>
    <scope>IDENTIFICATION</scope>
</reference>
<evidence type="ECO:0000313" key="4">
    <source>
        <dbReference type="Proteomes" id="UP000001646"/>
    </source>
</evidence>
<feature type="chain" id="PRO_5032789971" description="WAP domain-containing protein" evidence="1">
    <location>
        <begin position="24"/>
        <end position="118"/>
    </location>
</feature>
<dbReference type="Pfam" id="PF00095">
    <property type="entry name" value="WAP"/>
    <property type="match status" value="2"/>
</dbReference>
<dbReference type="InterPro" id="IPR036645">
    <property type="entry name" value="Elafin-like_sf"/>
</dbReference>
<dbReference type="GeneTree" id="ENSGT01070000255657"/>
<dbReference type="Ensembl" id="ENSACAT00000057953.1">
    <property type="protein sequence ID" value="ENSACAP00000031695.1"/>
    <property type="gene ID" value="ENSACAG00000038941.1"/>
</dbReference>
<dbReference type="GO" id="GO:0030414">
    <property type="term" value="F:peptidase inhibitor activity"/>
    <property type="evidence" value="ECO:0007669"/>
    <property type="project" value="InterPro"/>
</dbReference>
<name>A0A803T905_ANOCA</name>
<dbReference type="Proteomes" id="UP000001646">
    <property type="component" value="Chromosome 4"/>
</dbReference>